<evidence type="ECO:0000256" key="6">
    <source>
        <dbReference type="SAM" id="MobiDB-lite"/>
    </source>
</evidence>
<comment type="subcellular location">
    <subcellularLocation>
        <location evidence="1">Membrane</location>
    </subcellularLocation>
</comment>
<feature type="compositionally biased region" description="Polar residues" evidence="6">
    <location>
        <begin position="83"/>
        <end position="100"/>
    </location>
</feature>
<dbReference type="EMBL" id="JAFJMO010000011">
    <property type="protein sequence ID" value="KAJ8263329.1"/>
    <property type="molecule type" value="Genomic_DNA"/>
</dbReference>
<sequence length="251" mass="26734">MDSGGSPVNPPMNPNQLSHSMGGAGAVEGLGDRDPGGAGAVEGLGDRDLAVHSAGHASQPAQAPECHGTCPGDVAMVIDGPPTANQLQDPADPPQNSVPSPTEDPPPYSAIDPKMAHLIYPPASPHYPRQLPITYQPGPDHPAFYQPQFMPSPSHTPYTIYMTSHPPNQEQISLPKDYLVESLLVTIFCCLMSGLIALMYSYEARAALARGDIREGERASQRARLLVLFSLLFGIFVCLGWIIYVVVALCA</sequence>
<feature type="transmembrane region" description="Helical" evidence="7">
    <location>
        <begin position="223"/>
        <end position="247"/>
    </location>
</feature>
<feature type="transmembrane region" description="Helical" evidence="7">
    <location>
        <begin position="178"/>
        <end position="202"/>
    </location>
</feature>
<reference evidence="8" key="1">
    <citation type="journal article" date="2023" name="Science">
        <title>Genome structures resolve the early diversification of teleost fishes.</title>
        <authorList>
            <person name="Parey E."/>
            <person name="Louis A."/>
            <person name="Montfort J."/>
            <person name="Bouchez O."/>
            <person name="Roques C."/>
            <person name="Iampietro C."/>
            <person name="Lluch J."/>
            <person name="Castinel A."/>
            <person name="Donnadieu C."/>
            <person name="Desvignes T."/>
            <person name="Floi Bucao C."/>
            <person name="Jouanno E."/>
            <person name="Wen M."/>
            <person name="Mejri S."/>
            <person name="Dirks R."/>
            <person name="Jansen H."/>
            <person name="Henkel C."/>
            <person name="Chen W.J."/>
            <person name="Zahm M."/>
            <person name="Cabau C."/>
            <person name="Klopp C."/>
            <person name="Thompson A.W."/>
            <person name="Robinson-Rechavi M."/>
            <person name="Braasch I."/>
            <person name="Lecointre G."/>
            <person name="Bobe J."/>
            <person name="Postlethwait J.H."/>
            <person name="Berthelot C."/>
            <person name="Roest Crollius H."/>
            <person name="Guiguen Y."/>
        </authorList>
    </citation>
    <scope>NUCLEOTIDE SEQUENCE</scope>
    <source>
        <strain evidence="8">Concon-B</strain>
    </source>
</reference>
<keyword evidence="9" id="KW-1185">Reference proteome</keyword>
<evidence type="ECO:0000256" key="7">
    <source>
        <dbReference type="SAM" id="Phobius"/>
    </source>
</evidence>
<dbReference type="GO" id="GO:0016020">
    <property type="term" value="C:membrane"/>
    <property type="evidence" value="ECO:0007669"/>
    <property type="project" value="UniProtKB-SubCell"/>
</dbReference>
<evidence type="ECO:0000256" key="5">
    <source>
        <dbReference type="ARBA" id="ARBA00023136"/>
    </source>
</evidence>
<evidence type="ECO:0000256" key="4">
    <source>
        <dbReference type="ARBA" id="ARBA00022989"/>
    </source>
</evidence>
<keyword evidence="3 7" id="KW-0812">Transmembrane</keyword>
<evidence type="ECO:0000256" key="3">
    <source>
        <dbReference type="ARBA" id="ARBA00022692"/>
    </source>
</evidence>
<dbReference type="InterPro" id="IPR007593">
    <property type="entry name" value="CD225/Dispanin_fam"/>
</dbReference>
<keyword evidence="4 7" id="KW-1133">Transmembrane helix</keyword>
<name>A0A9Q1DAC2_CONCO</name>
<evidence type="ECO:0008006" key="10">
    <source>
        <dbReference type="Google" id="ProtNLM"/>
    </source>
</evidence>
<dbReference type="Proteomes" id="UP001152803">
    <property type="component" value="Unassembled WGS sequence"/>
</dbReference>
<evidence type="ECO:0000313" key="9">
    <source>
        <dbReference type="Proteomes" id="UP001152803"/>
    </source>
</evidence>
<dbReference type="OrthoDB" id="6083617at2759"/>
<gene>
    <name evidence="8" type="ORF">COCON_G00157860</name>
</gene>
<evidence type="ECO:0000256" key="2">
    <source>
        <dbReference type="ARBA" id="ARBA00006843"/>
    </source>
</evidence>
<dbReference type="Pfam" id="PF04505">
    <property type="entry name" value="CD225"/>
    <property type="match status" value="1"/>
</dbReference>
<dbReference type="InterPro" id="IPR051423">
    <property type="entry name" value="CD225/Dispanin"/>
</dbReference>
<evidence type="ECO:0000256" key="1">
    <source>
        <dbReference type="ARBA" id="ARBA00004370"/>
    </source>
</evidence>
<accession>A0A9Q1DAC2</accession>
<organism evidence="8 9">
    <name type="scientific">Conger conger</name>
    <name type="common">Conger eel</name>
    <name type="synonym">Muraena conger</name>
    <dbReference type="NCBI Taxonomy" id="82655"/>
    <lineage>
        <taxon>Eukaryota</taxon>
        <taxon>Metazoa</taxon>
        <taxon>Chordata</taxon>
        <taxon>Craniata</taxon>
        <taxon>Vertebrata</taxon>
        <taxon>Euteleostomi</taxon>
        <taxon>Actinopterygii</taxon>
        <taxon>Neopterygii</taxon>
        <taxon>Teleostei</taxon>
        <taxon>Anguilliformes</taxon>
        <taxon>Congridae</taxon>
        <taxon>Conger</taxon>
    </lineage>
</organism>
<feature type="region of interest" description="Disordered" evidence="6">
    <location>
        <begin position="1"/>
        <end position="110"/>
    </location>
</feature>
<comment type="caution">
    <text evidence="8">The sequence shown here is derived from an EMBL/GenBank/DDBJ whole genome shotgun (WGS) entry which is preliminary data.</text>
</comment>
<keyword evidence="5 7" id="KW-0472">Membrane</keyword>
<dbReference type="PANTHER" id="PTHR14948:SF18">
    <property type="entry name" value="PROLINE RICH TRANSMEMBRANE PROTEIN 1B"/>
    <property type="match status" value="1"/>
</dbReference>
<dbReference type="PANTHER" id="PTHR14948">
    <property type="entry name" value="NG5"/>
    <property type="match status" value="1"/>
</dbReference>
<protein>
    <recommendedName>
        <fullName evidence="10">Proline-rich transmembrane protein 1</fullName>
    </recommendedName>
</protein>
<dbReference type="AlphaFoldDB" id="A0A9Q1DAC2"/>
<proteinExistence type="inferred from homology"/>
<evidence type="ECO:0000313" key="8">
    <source>
        <dbReference type="EMBL" id="KAJ8263329.1"/>
    </source>
</evidence>
<comment type="similarity">
    <text evidence="2">Belongs to the CD225/Dispanin family.</text>
</comment>